<dbReference type="NCBIfam" id="TIGR00536">
    <property type="entry name" value="hemK_fam"/>
    <property type="match status" value="1"/>
</dbReference>
<dbReference type="InterPro" id="IPR019874">
    <property type="entry name" value="RF_methyltr_PrmC"/>
</dbReference>
<dbReference type="InterPro" id="IPR029063">
    <property type="entry name" value="SAM-dependent_MTases_sf"/>
</dbReference>
<dbReference type="Pfam" id="PF17827">
    <property type="entry name" value="PrmC_N"/>
    <property type="match status" value="1"/>
</dbReference>
<keyword evidence="9" id="KW-1185">Reference proteome</keyword>
<feature type="binding site" evidence="5">
    <location>
        <begin position="189"/>
        <end position="192"/>
    </location>
    <ligand>
        <name>substrate</name>
    </ligand>
</feature>
<dbReference type="Pfam" id="PF05175">
    <property type="entry name" value="MTS"/>
    <property type="match status" value="1"/>
</dbReference>
<proteinExistence type="inferred from homology"/>
<evidence type="ECO:0000256" key="3">
    <source>
        <dbReference type="ARBA" id="ARBA00022691"/>
    </source>
</evidence>
<dbReference type="AlphaFoldDB" id="A0A263BSW6"/>
<dbReference type="SUPFAM" id="SSF53335">
    <property type="entry name" value="S-adenosyl-L-methionine-dependent methyltransferases"/>
    <property type="match status" value="1"/>
</dbReference>
<dbReference type="InterPro" id="IPR007848">
    <property type="entry name" value="Small_mtfrase_dom"/>
</dbReference>
<accession>A0A263BSW6</accession>
<keyword evidence="1 5" id="KW-0489">Methyltransferase</keyword>
<name>A0A263BSW6_9BACI</name>
<evidence type="ECO:0000259" key="6">
    <source>
        <dbReference type="Pfam" id="PF05175"/>
    </source>
</evidence>
<sequence length="285" mass="31803">MMIAEALNWASSFLEENNREGYAAEVLLRHHLQVNRSGLMMIIRDPIAEDVKERFFADVQKHAEGIPVQYITGVEEFYGRTFHVTKDTLIPRMETEELIQHVGERIKKCFGNNSKLSAVDVGTGSGIIATTLALEHPALDVTAIDIYEPTIEVAKGNAKRLGANVRFLHGDLLQPLIERGEKVDILVSNPPYIPDEEVLTLDVQVKDYEPSRALAGGKDGLDFYRRFMEEIPQVLNEKGLIAFEFGAGQGEPIAKLLKQAFPQSTPEVIYDINGKDRIVIAEVGF</sequence>
<evidence type="ECO:0000259" key="7">
    <source>
        <dbReference type="Pfam" id="PF17827"/>
    </source>
</evidence>
<gene>
    <name evidence="5 8" type="primary">prmC</name>
    <name evidence="8" type="ORF">CIB95_11170</name>
</gene>
<dbReference type="GO" id="GO:0102559">
    <property type="term" value="F:peptide chain release factor N(5)-glutamine methyltransferase activity"/>
    <property type="evidence" value="ECO:0007669"/>
    <property type="project" value="UniProtKB-EC"/>
</dbReference>
<evidence type="ECO:0000313" key="9">
    <source>
        <dbReference type="Proteomes" id="UP000217083"/>
    </source>
</evidence>
<dbReference type="HAMAP" id="MF_02126">
    <property type="entry name" value="RF_methyltr_PrmC"/>
    <property type="match status" value="1"/>
</dbReference>
<feature type="binding site" evidence="5">
    <location>
        <position position="145"/>
    </location>
    <ligand>
        <name>S-adenosyl-L-methionine</name>
        <dbReference type="ChEBI" id="CHEBI:59789"/>
    </ligand>
</feature>
<comment type="similarity">
    <text evidence="5">Belongs to the protein N5-glutamine methyltransferase family. PrmC subfamily.</text>
</comment>
<protein>
    <recommendedName>
        <fullName evidence="5">Release factor glutamine methyltransferase</fullName>
        <shortName evidence="5">RF MTase</shortName>
        <ecNumber evidence="5">2.1.1.297</ecNumber>
    </recommendedName>
    <alternativeName>
        <fullName evidence="5">N5-glutamine methyltransferase PrmC</fullName>
    </alternativeName>
    <alternativeName>
        <fullName evidence="5">Protein-(glutamine-N5) MTase PrmC</fullName>
    </alternativeName>
    <alternativeName>
        <fullName evidence="5">Protein-glutamine N-methyltransferase PrmC</fullName>
    </alternativeName>
</protein>
<dbReference type="Gene3D" id="1.10.8.10">
    <property type="entry name" value="DNA helicase RuvA subunit, C-terminal domain"/>
    <property type="match status" value="1"/>
</dbReference>
<dbReference type="CDD" id="cd02440">
    <property type="entry name" value="AdoMet_MTases"/>
    <property type="match status" value="1"/>
</dbReference>
<dbReference type="NCBIfam" id="TIGR03534">
    <property type="entry name" value="RF_mod_PrmC"/>
    <property type="match status" value="1"/>
</dbReference>
<dbReference type="GO" id="GO:0032259">
    <property type="term" value="P:methylation"/>
    <property type="evidence" value="ECO:0007669"/>
    <property type="project" value="UniProtKB-KW"/>
</dbReference>
<keyword evidence="3 5" id="KW-0949">S-adenosyl-L-methionine</keyword>
<evidence type="ECO:0000313" key="8">
    <source>
        <dbReference type="EMBL" id="OZM56813.1"/>
    </source>
</evidence>
<dbReference type="GO" id="GO:0003676">
    <property type="term" value="F:nucleic acid binding"/>
    <property type="evidence" value="ECO:0007669"/>
    <property type="project" value="InterPro"/>
</dbReference>
<dbReference type="EMBL" id="NPIA01000005">
    <property type="protein sequence ID" value="OZM56813.1"/>
    <property type="molecule type" value="Genomic_DNA"/>
</dbReference>
<comment type="catalytic activity">
    <reaction evidence="4 5">
        <text>L-glutaminyl-[peptide chain release factor] + S-adenosyl-L-methionine = N(5)-methyl-L-glutaminyl-[peptide chain release factor] + S-adenosyl-L-homocysteine + H(+)</text>
        <dbReference type="Rhea" id="RHEA:42896"/>
        <dbReference type="Rhea" id="RHEA-COMP:10271"/>
        <dbReference type="Rhea" id="RHEA-COMP:10272"/>
        <dbReference type="ChEBI" id="CHEBI:15378"/>
        <dbReference type="ChEBI" id="CHEBI:30011"/>
        <dbReference type="ChEBI" id="CHEBI:57856"/>
        <dbReference type="ChEBI" id="CHEBI:59789"/>
        <dbReference type="ChEBI" id="CHEBI:61891"/>
        <dbReference type="EC" id="2.1.1.297"/>
    </reaction>
</comment>
<dbReference type="InterPro" id="IPR002052">
    <property type="entry name" value="DNA_methylase_N6_adenine_CS"/>
</dbReference>
<feature type="domain" description="Release factor glutamine methyltransferase N-terminal" evidence="7">
    <location>
        <begin position="5"/>
        <end position="73"/>
    </location>
</feature>
<reference evidence="8 9" key="2">
    <citation type="submission" date="2017-09" db="EMBL/GenBank/DDBJ databases">
        <title>Bacillus patelloidae sp. nov., isolated from the intestinal tract of a marine limpet.</title>
        <authorList>
            <person name="Liu R."/>
            <person name="Dong C."/>
            <person name="Shao Z."/>
        </authorList>
    </citation>
    <scope>NUCLEOTIDE SEQUENCE [LARGE SCALE GENOMIC DNA]</scope>
    <source>
        <strain evidence="8 9">SA5d-4</strain>
    </source>
</reference>
<dbReference type="Proteomes" id="UP000217083">
    <property type="component" value="Unassembled WGS sequence"/>
</dbReference>
<dbReference type="PANTHER" id="PTHR18895">
    <property type="entry name" value="HEMK METHYLTRANSFERASE"/>
    <property type="match status" value="1"/>
</dbReference>
<feature type="domain" description="Methyltransferase small" evidence="6">
    <location>
        <begin position="110"/>
        <end position="196"/>
    </location>
</feature>
<dbReference type="RefSeq" id="WP_094925249.1">
    <property type="nucleotide sequence ID" value="NZ_NPIA01000005.1"/>
</dbReference>
<dbReference type="EC" id="2.1.1.297" evidence="5"/>
<comment type="caution">
    <text evidence="5">Lacks conserved residue(s) required for the propagation of feature annotation.</text>
</comment>
<dbReference type="InterPro" id="IPR050320">
    <property type="entry name" value="N5-glutamine_MTase"/>
</dbReference>
<dbReference type="Gene3D" id="3.40.50.150">
    <property type="entry name" value="Vaccinia Virus protein VP39"/>
    <property type="match status" value="1"/>
</dbReference>
<dbReference type="PROSITE" id="PS00092">
    <property type="entry name" value="N6_MTASE"/>
    <property type="match status" value="1"/>
</dbReference>
<reference evidence="9" key="1">
    <citation type="submission" date="2017-08" db="EMBL/GenBank/DDBJ databases">
        <authorList>
            <person name="Huang Z."/>
        </authorList>
    </citation>
    <scope>NUCLEOTIDE SEQUENCE [LARGE SCALE GENOMIC DNA]</scope>
    <source>
        <strain evidence="9">SA5d-4</strain>
    </source>
</reference>
<feature type="binding site" evidence="5">
    <location>
        <begin position="122"/>
        <end position="126"/>
    </location>
    <ligand>
        <name>S-adenosyl-L-methionine</name>
        <dbReference type="ChEBI" id="CHEBI:59789"/>
    </ligand>
</feature>
<comment type="function">
    <text evidence="5">Methylates the class 1 translation termination release factors RF1/PrfA and RF2/PrfB on the glutamine residue of the universally conserved GGQ motif.</text>
</comment>
<comment type="caution">
    <text evidence="8">The sequence shown here is derived from an EMBL/GenBank/DDBJ whole genome shotgun (WGS) entry which is preliminary data.</text>
</comment>
<dbReference type="InterPro" id="IPR040758">
    <property type="entry name" value="PrmC_N"/>
</dbReference>
<evidence type="ECO:0000256" key="4">
    <source>
        <dbReference type="ARBA" id="ARBA00048391"/>
    </source>
</evidence>
<evidence type="ECO:0000256" key="2">
    <source>
        <dbReference type="ARBA" id="ARBA00022679"/>
    </source>
</evidence>
<dbReference type="InterPro" id="IPR004556">
    <property type="entry name" value="HemK-like"/>
</dbReference>
<dbReference type="PANTHER" id="PTHR18895:SF74">
    <property type="entry name" value="MTRF1L RELEASE FACTOR GLUTAMINE METHYLTRANSFERASE"/>
    <property type="match status" value="1"/>
</dbReference>
<keyword evidence="2 5" id="KW-0808">Transferase</keyword>
<evidence type="ECO:0000256" key="5">
    <source>
        <dbReference type="HAMAP-Rule" id="MF_02126"/>
    </source>
</evidence>
<organism evidence="8 9">
    <name type="scientific">Lottiidibacillus patelloidae</name>
    <dbReference type="NCBI Taxonomy" id="2670334"/>
    <lineage>
        <taxon>Bacteria</taxon>
        <taxon>Bacillati</taxon>
        <taxon>Bacillota</taxon>
        <taxon>Bacilli</taxon>
        <taxon>Bacillales</taxon>
        <taxon>Bacillaceae</taxon>
        <taxon>Lottiidibacillus</taxon>
    </lineage>
</organism>
<evidence type="ECO:0000256" key="1">
    <source>
        <dbReference type="ARBA" id="ARBA00022603"/>
    </source>
</evidence>
<feature type="binding site" evidence="5">
    <location>
        <position position="189"/>
    </location>
    <ligand>
        <name>S-adenosyl-L-methionine</name>
        <dbReference type="ChEBI" id="CHEBI:59789"/>
    </ligand>
</feature>